<evidence type="ECO:0000313" key="2">
    <source>
        <dbReference type="EMBL" id="KAF3338544.1"/>
    </source>
</evidence>
<dbReference type="PANTHER" id="PTHR31109:SF2">
    <property type="entry name" value="RIBOSOME BIOGENESIS PROTEIN SLX9 HOMOLOG"/>
    <property type="match status" value="1"/>
</dbReference>
<feature type="region of interest" description="Disordered" evidence="1">
    <location>
        <begin position="1"/>
        <end position="20"/>
    </location>
</feature>
<keyword evidence="3" id="KW-1185">Reference proteome</keyword>
<dbReference type="AlphaFoldDB" id="A0A833RBV3"/>
<sequence length="109" mass="12404">MGLTGVRSESKSKDSKSSFKRKVEKKLGFYNKVQDAIVKKETKTKKLRSRKKKMKAYNLSALAEFLPDLETLAKTKETGVIKEEKINCKTRQSLVTRIQTVRRPGTGIL</sequence>
<dbReference type="Proteomes" id="UP000623129">
    <property type="component" value="Unassembled WGS sequence"/>
</dbReference>
<gene>
    <name evidence="2" type="ORF">FCM35_KLT17381</name>
</gene>
<dbReference type="EMBL" id="SWLB01000005">
    <property type="protein sequence ID" value="KAF3338544.1"/>
    <property type="molecule type" value="Genomic_DNA"/>
</dbReference>
<accession>A0A833RBV3</accession>
<proteinExistence type="predicted"/>
<name>A0A833RBV3_9POAL</name>
<reference evidence="2" key="1">
    <citation type="submission" date="2020-01" db="EMBL/GenBank/DDBJ databases">
        <title>Genome sequence of Kobresia littledalei, the first chromosome-level genome in the family Cyperaceae.</title>
        <authorList>
            <person name="Qu G."/>
        </authorList>
    </citation>
    <scope>NUCLEOTIDE SEQUENCE</scope>
    <source>
        <strain evidence="2">C.B.Clarke</strain>
        <tissue evidence="2">Leaf</tissue>
    </source>
</reference>
<feature type="compositionally biased region" description="Basic and acidic residues" evidence="1">
    <location>
        <begin position="8"/>
        <end position="17"/>
    </location>
</feature>
<evidence type="ECO:0000256" key="1">
    <source>
        <dbReference type="SAM" id="MobiDB-lite"/>
    </source>
</evidence>
<protein>
    <submittedName>
        <fullName evidence="2">Ribosome biogenesis protein SLX9</fullName>
    </submittedName>
</protein>
<evidence type="ECO:0000313" key="3">
    <source>
        <dbReference type="Proteomes" id="UP000623129"/>
    </source>
</evidence>
<comment type="caution">
    <text evidence="2">The sequence shown here is derived from an EMBL/GenBank/DDBJ whole genome shotgun (WGS) entry which is preliminary data.</text>
</comment>
<organism evidence="2 3">
    <name type="scientific">Carex littledalei</name>
    <dbReference type="NCBI Taxonomy" id="544730"/>
    <lineage>
        <taxon>Eukaryota</taxon>
        <taxon>Viridiplantae</taxon>
        <taxon>Streptophyta</taxon>
        <taxon>Embryophyta</taxon>
        <taxon>Tracheophyta</taxon>
        <taxon>Spermatophyta</taxon>
        <taxon>Magnoliopsida</taxon>
        <taxon>Liliopsida</taxon>
        <taxon>Poales</taxon>
        <taxon>Cyperaceae</taxon>
        <taxon>Cyperoideae</taxon>
        <taxon>Cariceae</taxon>
        <taxon>Carex</taxon>
        <taxon>Carex subgen. Euthyceras</taxon>
    </lineage>
</organism>
<dbReference type="PANTHER" id="PTHR31109">
    <property type="entry name" value="PROTEIN FAM207A"/>
    <property type="match status" value="1"/>
</dbReference>
<dbReference type="OrthoDB" id="18703at2759"/>